<dbReference type="FunFam" id="3.10.20.370:FF:000001">
    <property type="entry name" value="Retrovirus-related Pol polyprotein from transposon 17.6-like protein"/>
    <property type="match status" value="1"/>
</dbReference>
<dbReference type="InterPro" id="IPR021109">
    <property type="entry name" value="Peptidase_aspartic_dom_sf"/>
</dbReference>
<dbReference type="FunFam" id="1.10.340.70:FF:000001">
    <property type="entry name" value="Retrovirus-related Pol polyprotein from transposon gypsy-like Protein"/>
    <property type="match status" value="1"/>
</dbReference>
<dbReference type="GO" id="GO:0003964">
    <property type="term" value="F:RNA-directed DNA polymerase activity"/>
    <property type="evidence" value="ECO:0007669"/>
    <property type="project" value="UniProtKB-KW"/>
</dbReference>
<comment type="similarity">
    <text evidence="1">Belongs to the beta type-B retroviral polymerase family. HERV class-II K(HML-2) pol subfamily.</text>
</comment>
<keyword evidence="8" id="KW-0378">Hydrolase</keyword>
<dbReference type="InterPro" id="IPR000477">
    <property type="entry name" value="RT_dom"/>
</dbReference>
<keyword evidence="5" id="KW-0548">Nucleotidyltransferase</keyword>
<dbReference type="Proteomes" id="UP000694621">
    <property type="component" value="Unplaced"/>
</dbReference>
<evidence type="ECO:0000256" key="10">
    <source>
        <dbReference type="ARBA" id="ARBA00023268"/>
    </source>
</evidence>
<evidence type="ECO:0000259" key="14">
    <source>
        <dbReference type="PROSITE" id="PS50994"/>
    </source>
</evidence>
<evidence type="ECO:0000313" key="15">
    <source>
        <dbReference type="Ensembl" id="ENSAMXP00005003128.1"/>
    </source>
</evidence>
<dbReference type="PANTHER" id="PTHR37984:SF5">
    <property type="entry name" value="PROTEIN NYNRIN-LIKE"/>
    <property type="match status" value="1"/>
</dbReference>
<dbReference type="Gene3D" id="3.10.20.370">
    <property type="match status" value="1"/>
</dbReference>
<evidence type="ECO:0000256" key="1">
    <source>
        <dbReference type="ARBA" id="ARBA00010879"/>
    </source>
</evidence>
<dbReference type="InterPro" id="IPR043502">
    <property type="entry name" value="DNA/RNA_pol_sf"/>
</dbReference>
<dbReference type="OMA" id="IEVCSAN"/>
<dbReference type="PROSITE" id="PS50994">
    <property type="entry name" value="INTEGRASE"/>
    <property type="match status" value="1"/>
</dbReference>
<dbReference type="PROSITE" id="PS50878">
    <property type="entry name" value="RT_POL"/>
    <property type="match status" value="1"/>
</dbReference>
<dbReference type="CDD" id="cd01647">
    <property type="entry name" value="RT_LTR"/>
    <property type="match status" value="1"/>
</dbReference>
<dbReference type="SUPFAM" id="SSF50630">
    <property type="entry name" value="Acid proteases"/>
    <property type="match status" value="1"/>
</dbReference>
<dbReference type="InterPro" id="IPR001584">
    <property type="entry name" value="Integrase_cat-core"/>
</dbReference>
<keyword evidence="6" id="KW-0540">Nuclease</keyword>
<dbReference type="Gene3D" id="3.30.70.270">
    <property type="match status" value="2"/>
</dbReference>
<dbReference type="FunFam" id="3.10.10.10:FF:000007">
    <property type="entry name" value="Retrovirus-related Pol polyprotein from transposon 17.6-like Protein"/>
    <property type="match status" value="1"/>
</dbReference>
<evidence type="ECO:0000256" key="3">
    <source>
        <dbReference type="ARBA" id="ARBA00022670"/>
    </source>
</evidence>
<dbReference type="EC" id="3.1.26.4" evidence="2"/>
<dbReference type="Pfam" id="PF00665">
    <property type="entry name" value="rve"/>
    <property type="match status" value="1"/>
</dbReference>
<name>A0A8B9J532_ASTMX</name>
<feature type="region of interest" description="Disordered" evidence="12">
    <location>
        <begin position="1330"/>
        <end position="1360"/>
    </location>
</feature>
<protein>
    <recommendedName>
        <fullName evidence="11">Gypsy retrotransposon integrase-like protein 1</fullName>
        <ecNumber evidence="2">3.1.26.4</ecNumber>
    </recommendedName>
</protein>
<dbReference type="Ensembl" id="ENSAMXT00005003578.1">
    <property type="protein sequence ID" value="ENSAMXP00005003128.1"/>
    <property type="gene ID" value="ENSAMXG00005001966.1"/>
</dbReference>
<dbReference type="InterPro" id="IPR050951">
    <property type="entry name" value="Retrovirus_Pol_polyprotein"/>
</dbReference>
<dbReference type="GO" id="GO:0008233">
    <property type="term" value="F:peptidase activity"/>
    <property type="evidence" value="ECO:0007669"/>
    <property type="project" value="UniProtKB-KW"/>
</dbReference>
<dbReference type="GO" id="GO:0015074">
    <property type="term" value="P:DNA integration"/>
    <property type="evidence" value="ECO:0007669"/>
    <property type="project" value="InterPro"/>
</dbReference>
<feature type="domain" description="Integrase catalytic" evidence="14">
    <location>
        <begin position="978"/>
        <end position="1136"/>
    </location>
</feature>
<keyword evidence="7" id="KW-0255">Endonuclease</keyword>
<dbReference type="SUPFAM" id="SSF53098">
    <property type="entry name" value="Ribonuclease H-like"/>
    <property type="match status" value="1"/>
</dbReference>
<evidence type="ECO:0000256" key="6">
    <source>
        <dbReference type="ARBA" id="ARBA00022722"/>
    </source>
</evidence>
<keyword evidence="4" id="KW-0808">Transferase</keyword>
<evidence type="ECO:0000313" key="16">
    <source>
        <dbReference type="Proteomes" id="UP000694621"/>
    </source>
</evidence>
<dbReference type="Pfam" id="PF17921">
    <property type="entry name" value="Integrase_H2C2"/>
    <property type="match status" value="1"/>
</dbReference>
<dbReference type="Gene3D" id="1.10.340.70">
    <property type="match status" value="1"/>
</dbReference>
<sequence length="1410" mass="158383">MAQVSGGEERGFRSLHTAKLVAECPVVEIEIGGVPVTCLLDTGSMVSTVTDQFFYQYLQNPLQSSMQSCPWLQLKAANGLDIPYLGYLELDVCVLGKVLPKMGILITKSPCDSNNHLSKKSIPGLLGMNIISQCYQELFLQHGLALFRSPDVQQAGKVWQHAFSQCQQLERTSQEGKVGLVRLQRGPAVRIPAGTMKFVTALCHSGLGYSLSSGVLEPASFVHGHLPSDLLIPLALLTVDQGVVQVPIVNVGHHDKWLQPKVVLGELYVAQCLSSASTVQVQRDEQQQVVTVQSVHTGNGPGPDFSQLTWPSLSVREQEQARATLEKYRDTFSQHDGDLGCTTLVEHTIPLVDHTPVRQRYRRLVPSQYDLVKVHIQELVDRNVVSPSTSPYASPIVVVQKKDGSIRLCVDYRQLNAKTRKDAFPLPRIEESLDALSGAKWFSTLDLASGYNQVPVAKQDREKTAFCTPFGLFEFNRMPFGLCNAPSTFQRLMERIFGDQSFHSLLLYLDDVVIFSQTFQEHLQRLDLVLGRLQQHQLKLKLQKCNFFQTEVSYLGHVISKEGVSTDPEKVRVVAEWRTPSTVKELRSFLGFASYYRRFVEGFAHLAAPLHKLVSMLQGPRKNPKPRVPGTFEQHWNETCEKSFLSLKGRLVQAPVLGYANFTQPFFVEIDASHAGLGAVLSQDLDGQRRPIAYASRGLRPAERNMSNYSTMKLELLALKWALTEKFREYLLGNKCIVYTDNNPLSYLQSAKLGAVEQRWASQLALFDYEIKYRPGTANRNADALSRLPVPSESSNPLDVVGGISIPREVIHQEDCSEKPVLAESQAVDAVPSRSKADLQVLQAADPCIASFLRYWKQGRKPTGSDLNTEPEGLRELIRQWPRIIESEGVLYRQVQLPPATHPVRQLLLPRALQEEVLTCLHDHQGHQGIERTTELVRQRCYWPKMWRDVRDWCLQCGRCSVAKATQPKVRTFMGSLLATRPLEIVAIDFTVLERASNGQENVLVITDVFSKFTQAYPVSDQKASTVARVLTEKWFYVYGVPQRIHSDQGRNFEGELLRRLCELYGIEKSRTTPYHPEGNGQCERFNRTLHDLLRTLPPEKKRKWPQLLPQLLFAYNTTVHQTTQYSPYELMFGQKPQLPVDRLLGNTREEKGDVSVEPSDWVAQHREYLARVYVKARGHLEEAAAYRRRNHNKPSPLLPVGTQVRCRNHFQGRHKVQDLWSSSVFEVIRHLDQVGTLYKVRPLGSQGDGKTMHRSELKVVTMMAKPLVPVEQSTVELTQGAALVSSNEEELGESEEESVLGEAVFYVRPCGADVDNTLPEPPHSCGLVPTQVDQEPSTSQPPIPSVSQGPLMSEQDGHESAGILSMRRSTRSTAGQHSNPFHLPRAAISSSVQRASIVSLAQSVFRPWQ</sequence>
<dbReference type="Pfam" id="PF17919">
    <property type="entry name" value="RT_RNaseH_2"/>
    <property type="match status" value="1"/>
</dbReference>
<dbReference type="InterPro" id="IPR041588">
    <property type="entry name" value="Integrase_H2C2"/>
</dbReference>
<evidence type="ECO:0000256" key="11">
    <source>
        <dbReference type="ARBA" id="ARBA00039658"/>
    </source>
</evidence>
<evidence type="ECO:0000256" key="8">
    <source>
        <dbReference type="ARBA" id="ARBA00022801"/>
    </source>
</evidence>
<evidence type="ECO:0000256" key="4">
    <source>
        <dbReference type="ARBA" id="ARBA00022679"/>
    </source>
</evidence>
<dbReference type="InterPro" id="IPR036397">
    <property type="entry name" value="RNaseH_sf"/>
</dbReference>
<evidence type="ECO:0000259" key="13">
    <source>
        <dbReference type="PROSITE" id="PS50878"/>
    </source>
</evidence>
<proteinExistence type="inferred from homology"/>
<evidence type="ECO:0000256" key="9">
    <source>
        <dbReference type="ARBA" id="ARBA00022918"/>
    </source>
</evidence>
<dbReference type="InterPro" id="IPR012337">
    <property type="entry name" value="RNaseH-like_sf"/>
</dbReference>
<dbReference type="InterPro" id="IPR041577">
    <property type="entry name" value="RT_RNaseH_2"/>
</dbReference>
<dbReference type="GO" id="GO:0006508">
    <property type="term" value="P:proteolysis"/>
    <property type="evidence" value="ECO:0007669"/>
    <property type="project" value="UniProtKB-KW"/>
</dbReference>
<dbReference type="GO" id="GO:0003676">
    <property type="term" value="F:nucleic acid binding"/>
    <property type="evidence" value="ECO:0007669"/>
    <property type="project" value="InterPro"/>
</dbReference>
<dbReference type="PANTHER" id="PTHR37984">
    <property type="entry name" value="PROTEIN CBG26694"/>
    <property type="match status" value="1"/>
</dbReference>
<keyword evidence="10" id="KW-0511">Multifunctional enzyme</keyword>
<evidence type="ECO:0000256" key="12">
    <source>
        <dbReference type="SAM" id="MobiDB-lite"/>
    </source>
</evidence>
<keyword evidence="9" id="KW-0695">RNA-directed DNA polymerase</keyword>
<feature type="domain" description="Reverse transcriptase" evidence="13">
    <location>
        <begin position="380"/>
        <end position="559"/>
    </location>
</feature>
<dbReference type="GO" id="GO:0004523">
    <property type="term" value="F:RNA-DNA hybrid ribonuclease activity"/>
    <property type="evidence" value="ECO:0007669"/>
    <property type="project" value="UniProtKB-EC"/>
</dbReference>
<evidence type="ECO:0000256" key="2">
    <source>
        <dbReference type="ARBA" id="ARBA00012180"/>
    </source>
</evidence>
<reference evidence="15" key="1">
    <citation type="submission" date="2025-08" db="UniProtKB">
        <authorList>
            <consortium name="Ensembl"/>
        </authorList>
    </citation>
    <scope>IDENTIFICATION</scope>
</reference>
<evidence type="ECO:0000256" key="5">
    <source>
        <dbReference type="ARBA" id="ARBA00022695"/>
    </source>
</evidence>
<dbReference type="SUPFAM" id="SSF56672">
    <property type="entry name" value="DNA/RNA polymerases"/>
    <property type="match status" value="1"/>
</dbReference>
<organism evidence="15 16">
    <name type="scientific">Astyanax mexicanus</name>
    <name type="common">Blind cave fish</name>
    <name type="synonym">Astyanax fasciatus mexicanus</name>
    <dbReference type="NCBI Taxonomy" id="7994"/>
    <lineage>
        <taxon>Eukaryota</taxon>
        <taxon>Metazoa</taxon>
        <taxon>Chordata</taxon>
        <taxon>Craniata</taxon>
        <taxon>Vertebrata</taxon>
        <taxon>Euteleostomi</taxon>
        <taxon>Actinopterygii</taxon>
        <taxon>Neopterygii</taxon>
        <taxon>Teleostei</taxon>
        <taxon>Ostariophysi</taxon>
        <taxon>Characiformes</taxon>
        <taxon>Characoidei</taxon>
        <taxon>Acestrorhamphidae</taxon>
        <taxon>Acestrorhamphinae</taxon>
        <taxon>Astyanax</taxon>
    </lineage>
</organism>
<dbReference type="FunFam" id="3.30.420.10:FF:000032">
    <property type="entry name" value="Retrovirus-related Pol polyprotein from transposon 297-like Protein"/>
    <property type="match status" value="1"/>
</dbReference>
<dbReference type="InterPro" id="IPR043128">
    <property type="entry name" value="Rev_trsase/Diguanyl_cyclase"/>
</dbReference>
<dbReference type="CDD" id="cd09274">
    <property type="entry name" value="RNase_HI_RT_Ty3"/>
    <property type="match status" value="1"/>
</dbReference>
<dbReference type="Pfam" id="PF00078">
    <property type="entry name" value="RVT_1"/>
    <property type="match status" value="1"/>
</dbReference>
<dbReference type="Gene3D" id="2.40.70.10">
    <property type="entry name" value="Acid Proteases"/>
    <property type="match status" value="1"/>
</dbReference>
<dbReference type="Gene3D" id="3.30.420.10">
    <property type="entry name" value="Ribonuclease H-like superfamily/Ribonuclease H"/>
    <property type="match status" value="1"/>
</dbReference>
<keyword evidence="3" id="KW-0645">Protease</keyword>
<dbReference type="FunFam" id="3.30.70.270:FF:000020">
    <property type="entry name" value="Transposon Tf2-6 polyprotein-like Protein"/>
    <property type="match status" value="1"/>
</dbReference>
<dbReference type="Gene3D" id="3.10.10.10">
    <property type="entry name" value="HIV Type 1 Reverse Transcriptase, subunit A, domain 1"/>
    <property type="match status" value="1"/>
</dbReference>
<accession>A0A8B9J532</accession>
<evidence type="ECO:0000256" key="7">
    <source>
        <dbReference type="ARBA" id="ARBA00022759"/>
    </source>
</evidence>